<dbReference type="EMBL" id="UINC01005656">
    <property type="protein sequence ID" value="SVA22711.1"/>
    <property type="molecule type" value="Genomic_DNA"/>
</dbReference>
<evidence type="ECO:0000313" key="2">
    <source>
        <dbReference type="EMBL" id="SVA22711.1"/>
    </source>
</evidence>
<dbReference type="PROSITE" id="PS50158">
    <property type="entry name" value="ZF_CCHC"/>
    <property type="match status" value="1"/>
</dbReference>
<feature type="domain" description="CCHC-type" evidence="1">
    <location>
        <begin position="8"/>
        <end position="22"/>
    </location>
</feature>
<accession>A0A381U4N8</accession>
<dbReference type="GO" id="GO:0008270">
    <property type="term" value="F:zinc ion binding"/>
    <property type="evidence" value="ECO:0007669"/>
    <property type="project" value="InterPro"/>
</dbReference>
<proteinExistence type="predicted"/>
<gene>
    <name evidence="2" type="ORF">METZ01_LOCUS75565</name>
</gene>
<dbReference type="InterPro" id="IPR001878">
    <property type="entry name" value="Znf_CCHC"/>
</dbReference>
<dbReference type="SUPFAM" id="SSF57756">
    <property type="entry name" value="Retrovirus zinc finger-like domains"/>
    <property type="match status" value="1"/>
</dbReference>
<dbReference type="InterPro" id="IPR036875">
    <property type="entry name" value="Znf_CCHC_sf"/>
</dbReference>
<feature type="non-terminal residue" evidence="2">
    <location>
        <position position="34"/>
    </location>
</feature>
<protein>
    <recommendedName>
        <fullName evidence="1">CCHC-type domain-containing protein</fullName>
    </recommendedName>
</protein>
<reference evidence="2" key="1">
    <citation type="submission" date="2018-05" db="EMBL/GenBank/DDBJ databases">
        <authorList>
            <person name="Lanie J.A."/>
            <person name="Ng W.-L."/>
            <person name="Kazmierczak K.M."/>
            <person name="Andrzejewski T.M."/>
            <person name="Davidsen T.M."/>
            <person name="Wayne K.J."/>
            <person name="Tettelin H."/>
            <person name="Glass J.I."/>
            <person name="Rusch D."/>
            <person name="Podicherti R."/>
            <person name="Tsui H.-C.T."/>
            <person name="Winkler M.E."/>
        </authorList>
    </citation>
    <scope>NUCLEOTIDE SEQUENCE</scope>
</reference>
<dbReference type="GO" id="GO:0003676">
    <property type="term" value="F:nucleic acid binding"/>
    <property type="evidence" value="ECO:0007669"/>
    <property type="project" value="InterPro"/>
</dbReference>
<evidence type="ECO:0000259" key="1">
    <source>
        <dbReference type="PROSITE" id="PS50158"/>
    </source>
</evidence>
<organism evidence="2">
    <name type="scientific">marine metagenome</name>
    <dbReference type="NCBI Taxonomy" id="408172"/>
    <lineage>
        <taxon>unclassified sequences</taxon>
        <taxon>metagenomes</taxon>
        <taxon>ecological metagenomes</taxon>
    </lineage>
</organism>
<dbReference type="AlphaFoldDB" id="A0A381U4N8"/>
<sequence>MIVSIGHCTRCNKDGHLSNNCKTILCSICYKFGH</sequence>
<feature type="non-terminal residue" evidence="2">
    <location>
        <position position="1"/>
    </location>
</feature>
<name>A0A381U4N8_9ZZZZ</name>